<dbReference type="STRING" id="1912961.BU204_21220"/>
<dbReference type="RefSeq" id="WP_075127462.1">
    <property type="nucleotide sequence ID" value="NZ_MSIE01000039.1"/>
</dbReference>
<dbReference type="AlphaFoldDB" id="A0A1Q8CMS2"/>
<reference evidence="2 3" key="1">
    <citation type="submission" date="2016-12" db="EMBL/GenBank/DDBJ databases">
        <title>The draft genome sequence of Actinophytocola sp. 11-183.</title>
        <authorList>
            <person name="Wang W."/>
            <person name="Yuan L."/>
        </authorList>
    </citation>
    <scope>NUCLEOTIDE SEQUENCE [LARGE SCALE GENOMIC DNA]</scope>
    <source>
        <strain evidence="2 3">11-183</strain>
    </source>
</reference>
<evidence type="ECO:0000313" key="3">
    <source>
        <dbReference type="Proteomes" id="UP000185596"/>
    </source>
</evidence>
<feature type="compositionally biased region" description="Polar residues" evidence="1">
    <location>
        <begin position="1"/>
        <end position="12"/>
    </location>
</feature>
<dbReference type="OrthoDB" id="3699326at2"/>
<accession>A0A1Q8CMS2</accession>
<dbReference type="EMBL" id="MSIE01000039">
    <property type="protein sequence ID" value="OLF15635.1"/>
    <property type="molecule type" value="Genomic_DNA"/>
</dbReference>
<evidence type="ECO:0008006" key="4">
    <source>
        <dbReference type="Google" id="ProtNLM"/>
    </source>
</evidence>
<comment type="caution">
    <text evidence="2">The sequence shown here is derived from an EMBL/GenBank/DDBJ whole genome shotgun (WGS) entry which is preliminary data.</text>
</comment>
<evidence type="ECO:0000313" key="2">
    <source>
        <dbReference type="EMBL" id="OLF15635.1"/>
    </source>
</evidence>
<sequence>MSTPPSNNSSTAGPGGVAPPDGYTTDTGQMSGSARTVTNAAEDAQGEVKDLHPTELTAAEFGTKHTQWHADYAAAIEQLGAGAAAMCANTMSFGGQLGGAGQSYEATEAGATNTVTAPGSGQ</sequence>
<proteinExistence type="predicted"/>
<evidence type="ECO:0000256" key="1">
    <source>
        <dbReference type="SAM" id="MobiDB-lite"/>
    </source>
</evidence>
<feature type="compositionally biased region" description="Polar residues" evidence="1">
    <location>
        <begin position="24"/>
        <end position="39"/>
    </location>
</feature>
<feature type="region of interest" description="Disordered" evidence="1">
    <location>
        <begin position="1"/>
        <end position="51"/>
    </location>
</feature>
<dbReference type="Proteomes" id="UP000185596">
    <property type="component" value="Unassembled WGS sequence"/>
</dbReference>
<gene>
    <name evidence="2" type="ORF">BU204_21220</name>
</gene>
<name>A0A1Q8CMS2_9PSEU</name>
<keyword evidence="3" id="KW-1185">Reference proteome</keyword>
<organism evidence="2 3">
    <name type="scientific">Actinophytocola xanthii</name>
    <dbReference type="NCBI Taxonomy" id="1912961"/>
    <lineage>
        <taxon>Bacteria</taxon>
        <taxon>Bacillati</taxon>
        <taxon>Actinomycetota</taxon>
        <taxon>Actinomycetes</taxon>
        <taxon>Pseudonocardiales</taxon>
        <taxon>Pseudonocardiaceae</taxon>
    </lineage>
</organism>
<protein>
    <recommendedName>
        <fullName evidence="4">ESX-1 secretion-associated protein</fullName>
    </recommendedName>
</protein>